<protein>
    <submittedName>
        <fullName evidence="1">Uncharacterized protein</fullName>
    </submittedName>
</protein>
<accession>A0A9P4L7J2</accession>
<sequence>MHSLLHANHPGDPFHEYVPNIVEPCCTLTDGLVTEAGRFHLLSCGHLIAIDEIDRRCGRNCQHATEWASSNANNIMNPVAHEIPNLADNLLPPVSATQAHDSLYCEVCTGIPYDRYIIMHPPKDFFDLDPSFYPRIPDPYDTTPKYSRRCIALTRPLLNSEFSLDNEQTESLLSRPFFHLSREALDWMNVHYLMCGHQVWCAPTRPCASNCNNHPQCKVMICLGDQRQSDAIFCQECVGRAELVYARYARIEKSREEMGDPGIGCA</sequence>
<dbReference type="EMBL" id="ML976617">
    <property type="protein sequence ID" value="KAF1844163.1"/>
    <property type="molecule type" value="Genomic_DNA"/>
</dbReference>
<evidence type="ECO:0000313" key="1">
    <source>
        <dbReference type="EMBL" id="KAF1844163.1"/>
    </source>
</evidence>
<name>A0A9P4L7J2_9PLEO</name>
<dbReference type="AlphaFoldDB" id="A0A9P4L7J2"/>
<gene>
    <name evidence="1" type="ORF">K460DRAFT_159380</name>
</gene>
<evidence type="ECO:0000313" key="2">
    <source>
        <dbReference type="Proteomes" id="UP000800039"/>
    </source>
</evidence>
<comment type="caution">
    <text evidence="1">The sequence shown here is derived from an EMBL/GenBank/DDBJ whole genome shotgun (WGS) entry which is preliminary data.</text>
</comment>
<dbReference type="Proteomes" id="UP000800039">
    <property type="component" value="Unassembled WGS sequence"/>
</dbReference>
<dbReference type="RefSeq" id="XP_040786726.1">
    <property type="nucleotide sequence ID" value="XM_040926875.1"/>
</dbReference>
<dbReference type="OrthoDB" id="3690919at2759"/>
<reference evidence="1" key="1">
    <citation type="submission" date="2020-01" db="EMBL/GenBank/DDBJ databases">
        <authorList>
            <consortium name="DOE Joint Genome Institute"/>
            <person name="Haridas S."/>
            <person name="Albert R."/>
            <person name="Binder M."/>
            <person name="Bloem J."/>
            <person name="Labutti K."/>
            <person name="Salamov A."/>
            <person name="Andreopoulos B."/>
            <person name="Baker S.E."/>
            <person name="Barry K."/>
            <person name="Bills G."/>
            <person name="Bluhm B.H."/>
            <person name="Cannon C."/>
            <person name="Castanera R."/>
            <person name="Culley D.E."/>
            <person name="Daum C."/>
            <person name="Ezra D."/>
            <person name="Gonzalez J.B."/>
            <person name="Henrissat B."/>
            <person name="Kuo A."/>
            <person name="Liang C."/>
            <person name="Lipzen A."/>
            <person name="Lutzoni F."/>
            <person name="Magnuson J."/>
            <person name="Mondo S."/>
            <person name="Nolan M."/>
            <person name="Ohm R."/>
            <person name="Pangilinan J."/>
            <person name="Park H.-J."/>
            <person name="Ramirez L."/>
            <person name="Alfaro M."/>
            <person name="Sun H."/>
            <person name="Tritt A."/>
            <person name="Yoshinaga Y."/>
            <person name="Zwiers L.-H."/>
            <person name="Turgeon B.G."/>
            <person name="Goodwin S.B."/>
            <person name="Spatafora J.W."/>
            <person name="Crous P.W."/>
            <person name="Grigoriev I.V."/>
        </authorList>
    </citation>
    <scope>NUCLEOTIDE SEQUENCE</scope>
    <source>
        <strain evidence="1">CBS 394.84</strain>
    </source>
</reference>
<keyword evidence="2" id="KW-1185">Reference proteome</keyword>
<organism evidence="1 2">
    <name type="scientific">Cucurbitaria berberidis CBS 394.84</name>
    <dbReference type="NCBI Taxonomy" id="1168544"/>
    <lineage>
        <taxon>Eukaryota</taxon>
        <taxon>Fungi</taxon>
        <taxon>Dikarya</taxon>
        <taxon>Ascomycota</taxon>
        <taxon>Pezizomycotina</taxon>
        <taxon>Dothideomycetes</taxon>
        <taxon>Pleosporomycetidae</taxon>
        <taxon>Pleosporales</taxon>
        <taxon>Pleosporineae</taxon>
        <taxon>Cucurbitariaceae</taxon>
        <taxon>Cucurbitaria</taxon>
    </lineage>
</organism>
<dbReference type="GeneID" id="63844127"/>
<proteinExistence type="predicted"/>